<accession>A0ABQ8SLJ0</accession>
<dbReference type="EMBL" id="JAJSOF020000025">
    <property type="protein sequence ID" value="KAJ4434704.1"/>
    <property type="molecule type" value="Genomic_DNA"/>
</dbReference>
<dbReference type="Gene3D" id="3.30.420.10">
    <property type="entry name" value="Ribonuclease H-like superfamily/Ribonuclease H"/>
    <property type="match status" value="1"/>
</dbReference>
<reference evidence="1 2" key="1">
    <citation type="journal article" date="2022" name="Allergy">
        <title>Genome assembly and annotation of Periplaneta americana reveal a comprehensive cockroach allergen profile.</title>
        <authorList>
            <person name="Wang L."/>
            <person name="Xiong Q."/>
            <person name="Saelim N."/>
            <person name="Wang L."/>
            <person name="Nong W."/>
            <person name="Wan A.T."/>
            <person name="Shi M."/>
            <person name="Liu X."/>
            <person name="Cao Q."/>
            <person name="Hui J.H.L."/>
            <person name="Sookrung N."/>
            <person name="Leung T.F."/>
            <person name="Tungtrongchitr A."/>
            <person name="Tsui S.K.W."/>
        </authorList>
    </citation>
    <scope>NUCLEOTIDE SEQUENCE [LARGE SCALE GENOMIC DNA]</scope>
    <source>
        <strain evidence="1">PWHHKU_190912</strain>
    </source>
</reference>
<protein>
    <submittedName>
        <fullName evidence="1">Uncharacterized protein</fullName>
    </submittedName>
</protein>
<proteinExistence type="predicted"/>
<sequence length="265" mass="30648">MASLCEGGNEHLSSLKAISRKFQLHTEPRPQIVSSTKLLSIVRSRNMFAFSSDERAFNIESYFRTDNYFKHRMFYSDLYSCHVQMTLRFLALLDDSVSKLFFTSTVATDVAQMIYIMYNVTRRSGVQLEKWVTVLPSIRSMRNLNHLVGAHRPEEEIVLFYEAFDNFTAAAITLRKRGLHSLPSPPPLLYSVGKTRQGLLLVYIILQGTTINSDAYVATLKKLQARLSRVRRHREKQDFLLLHDNAQPYVSQRPQTRSENSDRQH</sequence>
<evidence type="ECO:0000313" key="1">
    <source>
        <dbReference type="EMBL" id="KAJ4434704.1"/>
    </source>
</evidence>
<organism evidence="1 2">
    <name type="scientific">Periplaneta americana</name>
    <name type="common">American cockroach</name>
    <name type="synonym">Blatta americana</name>
    <dbReference type="NCBI Taxonomy" id="6978"/>
    <lineage>
        <taxon>Eukaryota</taxon>
        <taxon>Metazoa</taxon>
        <taxon>Ecdysozoa</taxon>
        <taxon>Arthropoda</taxon>
        <taxon>Hexapoda</taxon>
        <taxon>Insecta</taxon>
        <taxon>Pterygota</taxon>
        <taxon>Neoptera</taxon>
        <taxon>Polyneoptera</taxon>
        <taxon>Dictyoptera</taxon>
        <taxon>Blattodea</taxon>
        <taxon>Blattoidea</taxon>
        <taxon>Blattidae</taxon>
        <taxon>Blattinae</taxon>
        <taxon>Periplaneta</taxon>
    </lineage>
</organism>
<evidence type="ECO:0000313" key="2">
    <source>
        <dbReference type="Proteomes" id="UP001148838"/>
    </source>
</evidence>
<keyword evidence="2" id="KW-1185">Reference proteome</keyword>
<gene>
    <name evidence="1" type="ORF">ANN_23272</name>
</gene>
<dbReference type="Proteomes" id="UP001148838">
    <property type="component" value="Unassembled WGS sequence"/>
</dbReference>
<name>A0ABQ8SLJ0_PERAM</name>
<dbReference type="InterPro" id="IPR036397">
    <property type="entry name" value="RNaseH_sf"/>
</dbReference>
<comment type="caution">
    <text evidence="1">The sequence shown here is derived from an EMBL/GenBank/DDBJ whole genome shotgun (WGS) entry which is preliminary data.</text>
</comment>